<protein>
    <submittedName>
        <fullName evidence="1">Uncharacterized protein</fullName>
    </submittedName>
</protein>
<dbReference type="GO" id="GO:1990498">
    <property type="term" value="C:mitotic spindle microtubule"/>
    <property type="evidence" value="ECO:0007669"/>
    <property type="project" value="TreeGrafter"/>
</dbReference>
<dbReference type="GO" id="GO:0007098">
    <property type="term" value="P:centrosome cycle"/>
    <property type="evidence" value="ECO:0007669"/>
    <property type="project" value="TreeGrafter"/>
</dbReference>
<organism evidence="1 2">
    <name type="scientific">Vombatus ursinus</name>
    <name type="common">Common wombat</name>
    <dbReference type="NCBI Taxonomy" id="29139"/>
    <lineage>
        <taxon>Eukaryota</taxon>
        <taxon>Metazoa</taxon>
        <taxon>Chordata</taxon>
        <taxon>Craniata</taxon>
        <taxon>Vertebrata</taxon>
        <taxon>Euteleostomi</taxon>
        <taxon>Mammalia</taxon>
        <taxon>Metatheria</taxon>
        <taxon>Diprotodontia</taxon>
        <taxon>Vombatidae</taxon>
        <taxon>Vombatus</taxon>
    </lineage>
</organism>
<evidence type="ECO:0000313" key="2">
    <source>
        <dbReference type="Proteomes" id="UP000314987"/>
    </source>
</evidence>
<dbReference type="InterPro" id="IPR028346">
    <property type="entry name" value="HAUS2"/>
</dbReference>
<dbReference type="STRING" id="29139.ENSVURP00010014973"/>
<dbReference type="Pfam" id="PF15003">
    <property type="entry name" value="HAUS2"/>
    <property type="match status" value="1"/>
</dbReference>
<dbReference type="AlphaFoldDB" id="A0A4X2KTB7"/>
<reference evidence="1" key="2">
    <citation type="submission" date="2025-08" db="UniProtKB">
        <authorList>
            <consortium name="Ensembl"/>
        </authorList>
    </citation>
    <scope>IDENTIFICATION</scope>
</reference>
<dbReference type="PANTHER" id="PTHR16039">
    <property type="entry name" value="HAUS AUGMIN-LIKE COMPLEX SUBUNIT 2"/>
    <property type="match status" value="1"/>
</dbReference>
<dbReference type="GO" id="GO:0007020">
    <property type="term" value="P:microtubule nucleation"/>
    <property type="evidence" value="ECO:0007669"/>
    <property type="project" value="TreeGrafter"/>
</dbReference>
<reference evidence="1" key="3">
    <citation type="submission" date="2025-09" db="UniProtKB">
        <authorList>
            <consortium name="Ensembl"/>
        </authorList>
    </citation>
    <scope>IDENTIFICATION</scope>
</reference>
<dbReference type="GeneTree" id="ENSGT00960000191952"/>
<dbReference type="GO" id="GO:0051225">
    <property type="term" value="P:spindle assembly"/>
    <property type="evidence" value="ECO:0007669"/>
    <property type="project" value="InterPro"/>
</dbReference>
<evidence type="ECO:0000313" key="1">
    <source>
        <dbReference type="Ensembl" id="ENSVURP00010014973.1"/>
    </source>
</evidence>
<dbReference type="GO" id="GO:0005813">
    <property type="term" value="C:centrosome"/>
    <property type="evidence" value="ECO:0007669"/>
    <property type="project" value="TreeGrafter"/>
</dbReference>
<dbReference type="OMA" id="ETHHETI"/>
<proteinExistence type="predicted"/>
<dbReference type="Proteomes" id="UP000314987">
    <property type="component" value="Unassembled WGS sequence"/>
</dbReference>
<accession>A0A4X2KTB7</accession>
<dbReference type="Ensembl" id="ENSVURT00010017013.1">
    <property type="protein sequence ID" value="ENSVURP00010014973.1"/>
    <property type="gene ID" value="ENSVURG00010011453.1"/>
</dbReference>
<dbReference type="GO" id="GO:0070652">
    <property type="term" value="C:HAUS complex"/>
    <property type="evidence" value="ECO:0007669"/>
    <property type="project" value="TreeGrafter"/>
</dbReference>
<keyword evidence="2" id="KW-1185">Reference proteome</keyword>
<name>A0A4X2KTB7_VOMUR</name>
<sequence>VIQLLQLAVTFIEKLGAHIEAIRNIPCLDCSVKNMNRALTKISVLVGETEELIENMLKWKEQQKEVSSITKIFSGDRFKNSMRIPLLPVQLSKIVKIFTNKRLWN</sequence>
<reference evidence="2" key="1">
    <citation type="submission" date="2018-12" db="EMBL/GenBank/DDBJ databases">
        <authorList>
            <person name="Yazar S."/>
        </authorList>
    </citation>
    <scope>NUCLEOTIDE SEQUENCE [LARGE SCALE GENOMIC DNA]</scope>
</reference>
<dbReference type="PANTHER" id="PTHR16039:SF1">
    <property type="entry name" value="HAUS AUGMIN-LIKE COMPLEX SUBUNIT 2"/>
    <property type="match status" value="1"/>
</dbReference>